<dbReference type="InterPro" id="IPR019887">
    <property type="entry name" value="Tscrpt_reg_AsnC/Lrp_C"/>
</dbReference>
<dbReference type="SMART" id="SM00344">
    <property type="entry name" value="HTH_ASNC"/>
    <property type="match status" value="1"/>
</dbReference>
<organism evidence="5 6">
    <name type="scientific">Pararhizobium mangrovi</name>
    <dbReference type="NCBI Taxonomy" id="2590452"/>
    <lineage>
        <taxon>Bacteria</taxon>
        <taxon>Pseudomonadati</taxon>
        <taxon>Pseudomonadota</taxon>
        <taxon>Alphaproteobacteria</taxon>
        <taxon>Hyphomicrobiales</taxon>
        <taxon>Rhizobiaceae</taxon>
        <taxon>Rhizobium/Agrobacterium group</taxon>
        <taxon>Pararhizobium</taxon>
    </lineage>
</organism>
<dbReference type="PANTHER" id="PTHR30154">
    <property type="entry name" value="LEUCINE-RESPONSIVE REGULATORY PROTEIN"/>
    <property type="match status" value="1"/>
</dbReference>
<dbReference type="InterPro" id="IPR019888">
    <property type="entry name" value="Tscrpt_reg_AsnC-like"/>
</dbReference>
<dbReference type="InterPro" id="IPR036390">
    <property type="entry name" value="WH_DNA-bd_sf"/>
</dbReference>
<dbReference type="InterPro" id="IPR011991">
    <property type="entry name" value="ArsR-like_HTH"/>
</dbReference>
<evidence type="ECO:0000256" key="2">
    <source>
        <dbReference type="ARBA" id="ARBA00023125"/>
    </source>
</evidence>
<dbReference type="InterPro" id="IPR019885">
    <property type="entry name" value="Tscrpt_reg_HTH_AsnC-type_CS"/>
</dbReference>
<dbReference type="Pfam" id="PF13412">
    <property type="entry name" value="HTH_24"/>
    <property type="match status" value="1"/>
</dbReference>
<keyword evidence="3" id="KW-0804">Transcription</keyword>
<evidence type="ECO:0000259" key="4">
    <source>
        <dbReference type="PROSITE" id="PS50956"/>
    </source>
</evidence>
<dbReference type="GO" id="GO:0005829">
    <property type="term" value="C:cytosol"/>
    <property type="evidence" value="ECO:0007669"/>
    <property type="project" value="TreeGrafter"/>
</dbReference>
<dbReference type="SUPFAM" id="SSF54909">
    <property type="entry name" value="Dimeric alpha+beta barrel"/>
    <property type="match status" value="1"/>
</dbReference>
<feature type="domain" description="HTH asnC-type" evidence="4">
    <location>
        <begin position="9"/>
        <end position="70"/>
    </location>
</feature>
<evidence type="ECO:0000256" key="3">
    <source>
        <dbReference type="ARBA" id="ARBA00023163"/>
    </source>
</evidence>
<dbReference type="PRINTS" id="PR00033">
    <property type="entry name" value="HTHASNC"/>
</dbReference>
<dbReference type="OrthoDB" id="9803143at2"/>
<gene>
    <name evidence="5" type="ORF">FJU11_00915</name>
</gene>
<evidence type="ECO:0000313" key="6">
    <source>
        <dbReference type="Proteomes" id="UP000320314"/>
    </source>
</evidence>
<dbReference type="RefSeq" id="WP_141165120.1">
    <property type="nucleotide sequence ID" value="NZ_VHLH01000001.1"/>
</dbReference>
<evidence type="ECO:0000313" key="5">
    <source>
        <dbReference type="EMBL" id="TPW32817.1"/>
    </source>
</evidence>
<dbReference type="GO" id="GO:0043200">
    <property type="term" value="P:response to amino acid"/>
    <property type="evidence" value="ECO:0007669"/>
    <property type="project" value="TreeGrafter"/>
</dbReference>
<dbReference type="PANTHER" id="PTHR30154:SF34">
    <property type="entry name" value="TRANSCRIPTIONAL REGULATOR AZLB"/>
    <property type="match status" value="1"/>
</dbReference>
<dbReference type="GO" id="GO:0006355">
    <property type="term" value="P:regulation of DNA-templated transcription"/>
    <property type="evidence" value="ECO:0007669"/>
    <property type="project" value="UniProtKB-ARBA"/>
</dbReference>
<comment type="caution">
    <text evidence="5">The sequence shown here is derived from an EMBL/GenBank/DDBJ whole genome shotgun (WGS) entry which is preliminary data.</text>
</comment>
<keyword evidence="6" id="KW-1185">Reference proteome</keyword>
<dbReference type="Proteomes" id="UP000320314">
    <property type="component" value="Unassembled WGS sequence"/>
</dbReference>
<keyword evidence="1" id="KW-0805">Transcription regulation</keyword>
<dbReference type="SUPFAM" id="SSF46785">
    <property type="entry name" value="Winged helix' DNA-binding domain"/>
    <property type="match status" value="1"/>
</dbReference>
<dbReference type="InterPro" id="IPR011008">
    <property type="entry name" value="Dimeric_a/b-barrel"/>
</dbReference>
<evidence type="ECO:0000256" key="1">
    <source>
        <dbReference type="ARBA" id="ARBA00023015"/>
    </source>
</evidence>
<dbReference type="Gene3D" id="3.30.70.920">
    <property type="match status" value="1"/>
</dbReference>
<dbReference type="Pfam" id="PF01037">
    <property type="entry name" value="AsnC_trans_reg"/>
    <property type="match status" value="1"/>
</dbReference>
<name>A0A506UHM4_9HYPH</name>
<dbReference type="Gene3D" id="1.10.10.10">
    <property type="entry name" value="Winged helix-like DNA-binding domain superfamily/Winged helix DNA-binding domain"/>
    <property type="match status" value="1"/>
</dbReference>
<dbReference type="GO" id="GO:0043565">
    <property type="term" value="F:sequence-specific DNA binding"/>
    <property type="evidence" value="ECO:0007669"/>
    <property type="project" value="InterPro"/>
</dbReference>
<dbReference type="AlphaFoldDB" id="A0A506UHM4"/>
<dbReference type="InterPro" id="IPR000485">
    <property type="entry name" value="AsnC-type_HTH_dom"/>
</dbReference>
<protein>
    <submittedName>
        <fullName evidence="5">Lrp/AsnC family transcriptional regulator</fullName>
    </submittedName>
</protein>
<accession>A0A506UHM4</accession>
<sequence length="165" mass="18562">MTAKGRFRLDERDLEILSILQKEGRITSAALAARVNLSPTPTWERVKRLEKAGIIQGYGARVAPDLFGPSTVVFVEAQLDSHRSDDVERFEDVIRNTPEIVECWGVGGGMDYLLKVVARDIDAYQRLVDRLLVADIGLRRYYTHVVTKPVKTGTNIRQLPEADPE</sequence>
<dbReference type="PROSITE" id="PS50956">
    <property type="entry name" value="HTH_ASNC_2"/>
    <property type="match status" value="1"/>
</dbReference>
<keyword evidence="2" id="KW-0238">DNA-binding</keyword>
<dbReference type="CDD" id="cd00090">
    <property type="entry name" value="HTH_ARSR"/>
    <property type="match status" value="1"/>
</dbReference>
<proteinExistence type="predicted"/>
<dbReference type="InterPro" id="IPR036388">
    <property type="entry name" value="WH-like_DNA-bd_sf"/>
</dbReference>
<reference evidence="5 6" key="1">
    <citation type="submission" date="2019-06" db="EMBL/GenBank/DDBJ databases">
        <authorList>
            <person name="Li M."/>
        </authorList>
    </citation>
    <scope>NUCLEOTIDE SEQUENCE [LARGE SCALE GENOMIC DNA]</scope>
    <source>
        <strain evidence="5 6">BGMRC6574</strain>
    </source>
</reference>
<dbReference type="EMBL" id="VHLH01000001">
    <property type="protein sequence ID" value="TPW32817.1"/>
    <property type="molecule type" value="Genomic_DNA"/>
</dbReference>
<dbReference type="PROSITE" id="PS00519">
    <property type="entry name" value="HTH_ASNC_1"/>
    <property type="match status" value="1"/>
</dbReference>